<organism evidence="1">
    <name type="scientific">freshwater metagenome</name>
    <dbReference type="NCBI Taxonomy" id="449393"/>
    <lineage>
        <taxon>unclassified sequences</taxon>
        <taxon>metagenomes</taxon>
        <taxon>ecological metagenomes</taxon>
    </lineage>
</organism>
<name>A0A6J6KJ56_9ZZZZ</name>
<accession>A0A6J6KJ56</accession>
<reference evidence="1" key="1">
    <citation type="submission" date="2020-05" db="EMBL/GenBank/DDBJ databases">
        <authorList>
            <person name="Chiriac C."/>
            <person name="Salcher M."/>
            <person name="Ghai R."/>
            <person name="Kavagutti S V."/>
        </authorList>
    </citation>
    <scope>NUCLEOTIDE SEQUENCE</scope>
</reference>
<protein>
    <submittedName>
        <fullName evidence="1">Unannotated protein</fullName>
    </submittedName>
</protein>
<evidence type="ECO:0000313" key="1">
    <source>
        <dbReference type="EMBL" id="CAB4649850.1"/>
    </source>
</evidence>
<proteinExistence type="predicted"/>
<gene>
    <name evidence="1" type="ORF">UFOPK2158_01126</name>
</gene>
<dbReference type="EMBL" id="CAEZVY010000130">
    <property type="protein sequence ID" value="CAB4649850.1"/>
    <property type="molecule type" value="Genomic_DNA"/>
</dbReference>
<sequence length="85" mass="9087">MAQQVVIVQAPLGEFGLANRFPVGEALDAPIAVFFKELALPSEFRVSSSQEVVCISGVRQDVAEAGNARHERVHALANAVNAFQP</sequence>
<dbReference type="AlphaFoldDB" id="A0A6J6KJ56"/>